<dbReference type="InterPro" id="IPR013216">
    <property type="entry name" value="Methyltransf_11"/>
</dbReference>
<name>A0A1G7HIZ1_9FIRM</name>
<dbReference type="PANTHER" id="PTHR45036">
    <property type="entry name" value="METHYLTRANSFERASE LIKE 7B"/>
    <property type="match status" value="1"/>
</dbReference>
<dbReference type="InterPro" id="IPR052356">
    <property type="entry name" value="Thiol_S-MT"/>
</dbReference>
<dbReference type="InterPro" id="IPR029063">
    <property type="entry name" value="SAM-dependent_MTases_sf"/>
</dbReference>
<keyword evidence="2" id="KW-0489">Methyltransferase</keyword>
<organism evidence="2 3">
    <name type="scientific">Sporolituus thermophilus DSM 23256</name>
    <dbReference type="NCBI Taxonomy" id="1123285"/>
    <lineage>
        <taxon>Bacteria</taxon>
        <taxon>Bacillati</taxon>
        <taxon>Bacillota</taxon>
        <taxon>Negativicutes</taxon>
        <taxon>Selenomonadales</taxon>
        <taxon>Sporomusaceae</taxon>
        <taxon>Sporolituus</taxon>
    </lineage>
</organism>
<evidence type="ECO:0000313" key="2">
    <source>
        <dbReference type="EMBL" id="SDF00452.1"/>
    </source>
</evidence>
<protein>
    <submittedName>
        <fullName evidence="2">Ubiquinone/menaquinone biosynthesis C-methylase UbiE</fullName>
    </submittedName>
</protein>
<evidence type="ECO:0000259" key="1">
    <source>
        <dbReference type="Pfam" id="PF08241"/>
    </source>
</evidence>
<evidence type="ECO:0000313" key="3">
    <source>
        <dbReference type="Proteomes" id="UP000243333"/>
    </source>
</evidence>
<dbReference type="GO" id="GO:0008757">
    <property type="term" value="F:S-adenosylmethionine-dependent methyltransferase activity"/>
    <property type="evidence" value="ECO:0007669"/>
    <property type="project" value="InterPro"/>
</dbReference>
<dbReference type="Pfam" id="PF08241">
    <property type="entry name" value="Methyltransf_11"/>
    <property type="match status" value="1"/>
</dbReference>
<accession>A0A1G7HIZ1</accession>
<gene>
    <name evidence="2" type="ORF">SAMN05660235_00090</name>
</gene>
<dbReference type="AlphaFoldDB" id="A0A1G7HIZ1"/>
<dbReference type="GO" id="GO:0032259">
    <property type="term" value="P:methylation"/>
    <property type="evidence" value="ECO:0007669"/>
    <property type="project" value="UniProtKB-KW"/>
</dbReference>
<dbReference type="PANTHER" id="PTHR45036:SF1">
    <property type="entry name" value="METHYLTRANSFERASE LIKE 7A"/>
    <property type="match status" value="1"/>
</dbReference>
<proteinExistence type="predicted"/>
<dbReference type="CDD" id="cd02440">
    <property type="entry name" value="AdoMet_MTases"/>
    <property type="match status" value="1"/>
</dbReference>
<dbReference type="SUPFAM" id="SSF53335">
    <property type="entry name" value="S-adenosyl-L-methionine-dependent methyltransferases"/>
    <property type="match status" value="1"/>
</dbReference>
<keyword evidence="3" id="KW-1185">Reference proteome</keyword>
<sequence>MAVHNVSQTEIIRRRYNRTALFYDWMDKMISPRLRRQAIELAEGKVLEVGVGTGQNLPFYQGDCEVTGIDFSPGMLRKAQARLRLAKVPVKLLEMDAQAMSFADDTFDTVVATCVFCSVPDPVQGLREIKRVCKKTGKIILLEHVRSDNPLLGWLMDLLNPVSLYLVGANINRDTVQNVIAAGIHIEDVTNVKGKIVKLIIARP</sequence>
<feature type="domain" description="Methyltransferase type 11" evidence="1">
    <location>
        <begin position="47"/>
        <end position="141"/>
    </location>
</feature>
<dbReference type="OrthoDB" id="9772751at2"/>
<dbReference type="Proteomes" id="UP000243333">
    <property type="component" value="Unassembled WGS sequence"/>
</dbReference>
<dbReference type="Gene3D" id="3.40.50.150">
    <property type="entry name" value="Vaccinia Virus protein VP39"/>
    <property type="match status" value="1"/>
</dbReference>
<dbReference type="RefSeq" id="WP_093687047.1">
    <property type="nucleotide sequence ID" value="NZ_FNBU01000001.1"/>
</dbReference>
<dbReference type="EMBL" id="FNBU01000001">
    <property type="protein sequence ID" value="SDF00452.1"/>
    <property type="molecule type" value="Genomic_DNA"/>
</dbReference>
<dbReference type="STRING" id="1123285.SAMN05660235_00090"/>
<reference evidence="3" key="1">
    <citation type="submission" date="2016-10" db="EMBL/GenBank/DDBJ databases">
        <authorList>
            <person name="Varghese N."/>
            <person name="Submissions S."/>
        </authorList>
    </citation>
    <scope>NUCLEOTIDE SEQUENCE [LARGE SCALE GENOMIC DNA]</scope>
    <source>
        <strain evidence="3">DSM 23256</strain>
    </source>
</reference>
<keyword evidence="2" id="KW-0808">Transferase</keyword>
<keyword evidence="2" id="KW-0830">Ubiquinone</keyword>